<comment type="caution">
    <text evidence="1">The sequence shown here is derived from an EMBL/GenBank/DDBJ whole genome shotgun (WGS) entry which is preliminary data.</text>
</comment>
<gene>
    <name evidence="1" type="ORF">C4F49_04945</name>
</gene>
<evidence type="ECO:0000313" key="2">
    <source>
        <dbReference type="Proteomes" id="UP000616201"/>
    </source>
</evidence>
<protein>
    <submittedName>
        <fullName evidence="1">Uncharacterized protein</fullName>
    </submittedName>
</protein>
<dbReference type="Proteomes" id="UP000616201">
    <property type="component" value="Unassembled WGS sequence"/>
</dbReference>
<reference evidence="1" key="1">
    <citation type="submission" date="2018-02" db="EMBL/GenBank/DDBJ databases">
        <authorList>
            <person name="Vasarhelyi B.M."/>
            <person name="Deshmukh S."/>
            <person name="Balint B."/>
            <person name="Kukolya J."/>
        </authorList>
    </citation>
    <scope>NUCLEOTIDE SEQUENCE</scope>
    <source>
        <strain evidence="1">KB22</strain>
    </source>
</reference>
<accession>A0A928UXP3</accession>
<proteinExistence type="predicted"/>
<evidence type="ECO:0000313" key="1">
    <source>
        <dbReference type="EMBL" id="MBE8713019.1"/>
    </source>
</evidence>
<name>A0A928UXP3_9SPHI</name>
<organism evidence="1 2">
    <name type="scientific">Sphingobacterium hungaricum</name>
    <dbReference type="NCBI Taxonomy" id="2082723"/>
    <lineage>
        <taxon>Bacteria</taxon>
        <taxon>Pseudomonadati</taxon>
        <taxon>Bacteroidota</taxon>
        <taxon>Sphingobacteriia</taxon>
        <taxon>Sphingobacteriales</taxon>
        <taxon>Sphingobacteriaceae</taxon>
        <taxon>Sphingobacterium</taxon>
    </lineage>
</organism>
<sequence>MYVLLFSCGKSNSSEEMNSKDDFASFMSGEAYLGSAKSILYLHGYEAFPSVSGKGSFSVSNVSGDNITVALICELSGGDGFSFGISGKQTGRNWSATFDTGTFVIQENGSMSGTIQTDDQEISWTGHLFDDRVMLDVKLKYMKQQGNITEGSIISTHLDLFRSSESEQVANGCSTIVWENRAVFNLYSGGVDMMRVPVCHD</sequence>
<dbReference type="AlphaFoldDB" id="A0A928UXP3"/>
<dbReference type="EMBL" id="PRDK01000003">
    <property type="protein sequence ID" value="MBE8713019.1"/>
    <property type="molecule type" value="Genomic_DNA"/>
</dbReference>
<keyword evidence="2" id="KW-1185">Reference proteome</keyword>